<keyword evidence="8" id="KW-1185">Reference proteome</keyword>
<dbReference type="Proteomes" id="UP000054717">
    <property type="component" value="Unassembled WGS sequence"/>
</dbReference>
<keyword evidence="7" id="KW-0378">Hydrolase</keyword>
<evidence type="ECO:0000313" key="7">
    <source>
        <dbReference type="EMBL" id="SAL79985.1"/>
    </source>
</evidence>
<dbReference type="PANTHER" id="PTHR43739">
    <property type="entry name" value="XYLOGLUCANASE (EUROFUNG)"/>
    <property type="match status" value="1"/>
</dbReference>
<evidence type="ECO:0000256" key="4">
    <source>
        <dbReference type="ARBA" id="ARBA00023069"/>
    </source>
</evidence>
<dbReference type="CDD" id="cd15482">
    <property type="entry name" value="Sialidase_non-viral"/>
    <property type="match status" value="1"/>
</dbReference>
<accession>A0A158KG40</accession>
<feature type="domain" description="HYDIN/VesB/CFA65-like Ig-like" evidence="6">
    <location>
        <begin position="922"/>
        <end position="1015"/>
    </location>
</feature>
<dbReference type="SUPFAM" id="SSF110296">
    <property type="entry name" value="Oligoxyloglucan reducing end-specific cellobiohydrolase"/>
    <property type="match status" value="2"/>
</dbReference>
<comment type="subcellular location">
    <subcellularLocation>
        <location evidence="1">Cell projection</location>
        <location evidence="1">Cilium</location>
    </subcellularLocation>
    <subcellularLocation>
        <location evidence="2">Cytoplasm</location>
    </subcellularLocation>
</comment>
<reference evidence="7" key="1">
    <citation type="submission" date="2016-01" db="EMBL/GenBank/DDBJ databases">
        <authorList>
            <person name="Peeters Charlotte."/>
        </authorList>
    </citation>
    <scope>NUCLEOTIDE SEQUENCE</scope>
    <source>
        <strain evidence="7">LMG 22936</strain>
    </source>
</reference>
<evidence type="ECO:0000256" key="3">
    <source>
        <dbReference type="ARBA" id="ARBA00022490"/>
    </source>
</evidence>
<dbReference type="GO" id="GO:0016787">
    <property type="term" value="F:hydrolase activity"/>
    <property type="evidence" value="ECO:0007669"/>
    <property type="project" value="UniProtKB-KW"/>
</dbReference>
<dbReference type="InterPro" id="IPR013783">
    <property type="entry name" value="Ig-like_fold"/>
</dbReference>
<dbReference type="PANTHER" id="PTHR43739:SF5">
    <property type="entry name" value="EXO-ALPHA-SIALIDASE"/>
    <property type="match status" value="1"/>
</dbReference>
<evidence type="ECO:0000313" key="8">
    <source>
        <dbReference type="Proteomes" id="UP000054717"/>
    </source>
</evidence>
<dbReference type="Gene3D" id="2.60.40.10">
    <property type="entry name" value="Immunoglobulins"/>
    <property type="match status" value="4"/>
</dbReference>
<gene>
    <name evidence="7" type="ORF">AWB66_06157</name>
</gene>
<evidence type="ECO:0000256" key="2">
    <source>
        <dbReference type="ARBA" id="ARBA00004496"/>
    </source>
</evidence>
<evidence type="ECO:0000259" key="6">
    <source>
        <dbReference type="Pfam" id="PF22544"/>
    </source>
</evidence>
<evidence type="ECO:0000256" key="5">
    <source>
        <dbReference type="ARBA" id="ARBA00023273"/>
    </source>
</evidence>
<comment type="caution">
    <text evidence="7">The sequence shown here is derived from an EMBL/GenBank/DDBJ whole genome shotgun (WGS) entry which is preliminary data.</text>
</comment>
<keyword evidence="4" id="KW-0969">Cilium</keyword>
<keyword evidence="5" id="KW-0966">Cell projection</keyword>
<dbReference type="GO" id="GO:0010411">
    <property type="term" value="P:xyloglucan metabolic process"/>
    <property type="evidence" value="ECO:0007669"/>
    <property type="project" value="TreeGrafter"/>
</dbReference>
<dbReference type="EMBL" id="FCNZ02000060">
    <property type="protein sequence ID" value="SAL79985.1"/>
    <property type="molecule type" value="Genomic_DNA"/>
</dbReference>
<dbReference type="STRING" id="326475.AWB66_06157"/>
<evidence type="ECO:0000256" key="1">
    <source>
        <dbReference type="ARBA" id="ARBA00004138"/>
    </source>
</evidence>
<organism evidence="7 8">
    <name type="scientific">Caballeronia telluris</name>
    <dbReference type="NCBI Taxonomy" id="326475"/>
    <lineage>
        <taxon>Bacteria</taxon>
        <taxon>Pseudomonadati</taxon>
        <taxon>Pseudomonadota</taxon>
        <taxon>Betaproteobacteria</taxon>
        <taxon>Burkholderiales</taxon>
        <taxon>Burkholderiaceae</taxon>
        <taxon>Caballeronia</taxon>
    </lineage>
</organism>
<name>A0A158KG40_9BURK</name>
<dbReference type="AlphaFoldDB" id="A0A158KG40"/>
<dbReference type="Gene3D" id="2.130.10.10">
    <property type="entry name" value="YVTN repeat-like/Quinoprotein amine dehydrogenase"/>
    <property type="match status" value="4"/>
</dbReference>
<dbReference type="RefSeq" id="WP_087633830.1">
    <property type="nucleotide sequence ID" value="NZ_FCNZ02000060.1"/>
</dbReference>
<sequence>MSLNGTVWAPIGPSPIDQGAISANGQVTTIAVHPNNPNVIVIGTAWGGVWRTRDGGTTWTPIFDRAPSLGIGGPAAIAIDPTNTDTLYVGTSSRDGSQFSRDSTQPPAGLFRSTDGGSSWIRLGTTYPLNTPTNASLFFNLIINVVVVDPANSQALYLACNGGLFFSTDGGFNWTQGTAPAGDVRSLVLDPTSAAGARILYAGIGGVGVVQSTDGGRNWATILNAATPVVANSISGGGFTGIGKVVVALAPPASVANPAGIQVLYTTMVGTGVTFGSADVLGLFQSTDQGANWTTRASTAVLSSIGTSYGGYACHMAVDPKSPGDGSGDVIYLGMLGQGRSSDAGATFTGLTGLHADTQTWAFGPQAGPLSVAYCGNDGGIFSCTAGVNFASLNAGGLQTALFYNLDVKPDASGSVTVGALQDNGIVTTAGGAAPTWKMGAGGDGFDVAYDGQLGSQVYGRRNTTILRSTDDGGSYANITPSWSAAESANPYLAAVATDPNTGGVVYASSNQNLWQSLDGGATWPNSVAINGTATEADVAPADSNNLVISVGSRVLVSSDALAAGGLTFTDITRNLPGGFVGGVAFDPNDPSMIYAAIGGFSGFPGGHVFRTSLTAATWTDISPALDLPFNAIAVDGSETPTALYAGTDFGVLRSVDGGATWSVLDDLHFPRAPVFELVYHRGELRAATFGRGVFSFVVPQGPSIAVDLERNLEFGTVCEGPQFLTLEIFNVGATDLVVTSVQRLMGSTGFSVLATPGTPLVIQAGEQVDFTVRYVPSGTASETATIRILSNDPSAPVVDLAATGVPGAPRLVTAIADSGYFGSACRDSFVDRDLVLHNGGTCALHVTGIASSSPDFQLPSVVLYPLVVAAGDAITLPVRFHPTSVGPKAGTLTISSNDPAGARVIAVSGMAPAPKLDLVVADSGDLGKVCVGSFKDLPLTLINSGPCPLTVSGMTSSDVQFVVPSVSSYPILIAPGTAVAMPIRFAPTSFGAKSATVTVTSDDPAGPKTVTMRGEAPSGTLVITGSTCIGGVKECCLGERTIALCNVGECDLHVKSVAFRRKSPHWRLINSPFPTTLRPGSCLSVLIRYKATEKCPRACELVIVSDDPANPVRTLDVMAYTIPGGCDCCDAKGRENCCGGCGGKCNGPCNTQAIDSCCGDEGDDMQDDEKS</sequence>
<dbReference type="InterPro" id="IPR052025">
    <property type="entry name" value="Xyloglucanase_GH74"/>
</dbReference>
<dbReference type="Pfam" id="PF22544">
    <property type="entry name" value="HYDIN_VesB_CFA65-like_Ig"/>
    <property type="match status" value="1"/>
</dbReference>
<dbReference type="InterPro" id="IPR015943">
    <property type="entry name" value="WD40/YVTN_repeat-like_dom_sf"/>
</dbReference>
<dbReference type="GO" id="GO:0005737">
    <property type="term" value="C:cytoplasm"/>
    <property type="evidence" value="ECO:0007669"/>
    <property type="project" value="UniProtKB-SubCell"/>
</dbReference>
<dbReference type="InterPro" id="IPR053879">
    <property type="entry name" value="HYDIN_VesB_CFA65-like_Ig"/>
</dbReference>
<proteinExistence type="predicted"/>
<keyword evidence="3" id="KW-0963">Cytoplasm</keyword>
<protein>
    <submittedName>
        <fullName evidence="7">BNR repeat-containing glycosyl hydrolase</fullName>
    </submittedName>
</protein>
<dbReference type="NCBIfam" id="NF012200">
    <property type="entry name" value="choice_anch_D"/>
    <property type="match status" value="3"/>
</dbReference>